<dbReference type="InterPro" id="IPR046350">
    <property type="entry name" value="Cystatin_sf"/>
</dbReference>
<evidence type="ECO:0000313" key="4">
    <source>
        <dbReference type="EMBL" id="KAK9715077.1"/>
    </source>
</evidence>
<dbReference type="Pfam" id="PF16845">
    <property type="entry name" value="SQAPI"/>
    <property type="match status" value="1"/>
</dbReference>
<accession>A0AAW1KAZ9</accession>
<keyword evidence="2" id="KW-0789">Thiol protease inhibitor</keyword>
<evidence type="ECO:0000256" key="1">
    <source>
        <dbReference type="ARBA" id="ARBA00022690"/>
    </source>
</evidence>
<feature type="domain" description="Cystatin" evidence="3">
    <location>
        <begin position="10"/>
        <end position="82"/>
    </location>
</feature>
<proteinExistence type="predicted"/>
<reference evidence="4" key="1">
    <citation type="submission" date="2024-03" db="EMBL/GenBank/DDBJ databases">
        <title>WGS assembly of Saponaria officinalis var. Norfolk2.</title>
        <authorList>
            <person name="Jenkins J."/>
            <person name="Shu S."/>
            <person name="Grimwood J."/>
            <person name="Barry K."/>
            <person name="Goodstein D."/>
            <person name="Schmutz J."/>
            <person name="Leebens-Mack J."/>
            <person name="Osbourn A."/>
        </authorList>
    </citation>
    <scope>NUCLEOTIDE SEQUENCE [LARGE SCALE GENOMIC DNA]</scope>
    <source>
        <strain evidence="4">JIC</strain>
    </source>
</reference>
<sequence>MNTRGDYKPIPDLHDPHVQEIAKFAVTEADKQSGERLKYIKIVKGEYVVEDGTNYRLVITVLDVGLMADYLAIVIEKPPAHYTLSLFMLAY</sequence>
<dbReference type="Gene3D" id="3.10.450.10">
    <property type="match status" value="1"/>
</dbReference>
<name>A0AAW1KAZ9_SAPOF</name>
<dbReference type="CDD" id="cd00042">
    <property type="entry name" value="CY"/>
    <property type="match status" value="1"/>
</dbReference>
<dbReference type="InterPro" id="IPR000010">
    <property type="entry name" value="Cystatin_dom"/>
</dbReference>
<dbReference type="PANTHER" id="PTHR47364">
    <property type="entry name" value="CYSTEINE PROTEINASE INHIBITOR 5"/>
    <property type="match status" value="1"/>
</dbReference>
<gene>
    <name evidence="4" type="ORF">RND81_06G141700</name>
</gene>
<dbReference type="Proteomes" id="UP001443914">
    <property type="component" value="Unassembled WGS sequence"/>
</dbReference>
<dbReference type="AlphaFoldDB" id="A0AAW1KAZ9"/>
<protein>
    <recommendedName>
        <fullName evidence="3">Cystatin domain-containing protein</fullName>
    </recommendedName>
</protein>
<comment type="caution">
    <text evidence="4">The sequence shown here is derived from an EMBL/GenBank/DDBJ whole genome shotgun (WGS) entry which is preliminary data.</text>
</comment>
<dbReference type="SUPFAM" id="SSF54403">
    <property type="entry name" value="Cystatin/monellin"/>
    <property type="match status" value="1"/>
</dbReference>
<keyword evidence="1" id="KW-0646">Protease inhibitor</keyword>
<dbReference type="GO" id="GO:0004869">
    <property type="term" value="F:cysteine-type endopeptidase inhibitor activity"/>
    <property type="evidence" value="ECO:0007669"/>
    <property type="project" value="UniProtKB-KW"/>
</dbReference>
<dbReference type="EMBL" id="JBDFQZ010000006">
    <property type="protein sequence ID" value="KAK9715077.1"/>
    <property type="molecule type" value="Genomic_DNA"/>
</dbReference>
<evidence type="ECO:0000259" key="3">
    <source>
        <dbReference type="Pfam" id="PF16845"/>
    </source>
</evidence>
<dbReference type="PANTHER" id="PTHR47364:SF2">
    <property type="entry name" value="CYSTEINE PROTEINASE INHIBITOR 5"/>
    <property type="match status" value="1"/>
</dbReference>
<evidence type="ECO:0000313" key="5">
    <source>
        <dbReference type="Proteomes" id="UP001443914"/>
    </source>
</evidence>
<organism evidence="4 5">
    <name type="scientific">Saponaria officinalis</name>
    <name type="common">Common soapwort</name>
    <name type="synonym">Lychnis saponaria</name>
    <dbReference type="NCBI Taxonomy" id="3572"/>
    <lineage>
        <taxon>Eukaryota</taxon>
        <taxon>Viridiplantae</taxon>
        <taxon>Streptophyta</taxon>
        <taxon>Embryophyta</taxon>
        <taxon>Tracheophyta</taxon>
        <taxon>Spermatophyta</taxon>
        <taxon>Magnoliopsida</taxon>
        <taxon>eudicotyledons</taxon>
        <taxon>Gunneridae</taxon>
        <taxon>Pentapetalae</taxon>
        <taxon>Caryophyllales</taxon>
        <taxon>Caryophyllaceae</taxon>
        <taxon>Caryophylleae</taxon>
        <taxon>Saponaria</taxon>
    </lineage>
</organism>
<keyword evidence="5" id="KW-1185">Reference proteome</keyword>
<evidence type="ECO:0000256" key="2">
    <source>
        <dbReference type="ARBA" id="ARBA00022704"/>
    </source>
</evidence>